<name>A0AAE8L0Z1_9PSED</name>
<evidence type="ECO:0000313" key="1">
    <source>
        <dbReference type="EMBL" id="SDV13882.1"/>
    </source>
</evidence>
<gene>
    <name evidence="1" type="ORF">SAMN04490209_4179</name>
</gene>
<dbReference type="EMBL" id="LT629801">
    <property type="protein sequence ID" value="SDV13882.1"/>
    <property type="molecule type" value="Genomic_DNA"/>
</dbReference>
<dbReference type="Proteomes" id="UP000182085">
    <property type="component" value="Chromosome I"/>
</dbReference>
<sequence>MKTELERDLLKIFPEIFGVTGSDPEDYLWGIDCGDGWWFLIYSLCRELQVHVDRAGVDQIVACQIKQKMGILRCAFSTTDEYSQGVIAAVVAMSYGVCEMCGNKGQLARGKKGYVRVLCPSCRAANPD</sequence>
<keyword evidence="2" id="KW-1185">Reference proteome</keyword>
<accession>A0AAE8L0Z1</accession>
<proteinExistence type="predicted"/>
<dbReference type="AlphaFoldDB" id="A0AAE8L0Z1"/>
<protein>
    <submittedName>
        <fullName evidence="1">Uncharacterized protein</fullName>
    </submittedName>
</protein>
<dbReference type="RefSeq" id="WP_034136932.1">
    <property type="nucleotide sequence ID" value="NZ_BAAAEG010000001.1"/>
</dbReference>
<evidence type="ECO:0000313" key="2">
    <source>
        <dbReference type="Proteomes" id="UP000182085"/>
    </source>
</evidence>
<reference evidence="1 2" key="1">
    <citation type="submission" date="2016-10" db="EMBL/GenBank/DDBJ databases">
        <authorList>
            <person name="Varghese N."/>
            <person name="Submissions S."/>
        </authorList>
    </citation>
    <scope>NUCLEOTIDE SEQUENCE [LARGE SCALE GENOMIC DNA]</scope>
    <source>
        <strain evidence="1 2">BS2777</strain>
    </source>
</reference>
<organism evidence="1 2">
    <name type="scientific">Pseudomonas rhodesiae</name>
    <dbReference type="NCBI Taxonomy" id="76760"/>
    <lineage>
        <taxon>Bacteria</taxon>
        <taxon>Pseudomonadati</taxon>
        <taxon>Pseudomonadota</taxon>
        <taxon>Gammaproteobacteria</taxon>
        <taxon>Pseudomonadales</taxon>
        <taxon>Pseudomonadaceae</taxon>
        <taxon>Pseudomonas</taxon>
    </lineage>
</organism>